<dbReference type="PANTHER" id="PTHR42929:SF1">
    <property type="entry name" value="INNER MEMBRANE ABC TRANSPORTER PERMEASE PROTEIN YDCU-RELATED"/>
    <property type="match status" value="1"/>
</dbReference>
<keyword evidence="11" id="KW-1185">Reference proteome</keyword>
<evidence type="ECO:0000256" key="1">
    <source>
        <dbReference type="ARBA" id="ARBA00004651"/>
    </source>
</evidence>
<feature type="transmembrane region" description="Helical" evidence="8">
    <location>
        <begin position="66"/>
        <end position="93"/>
    </location>
</feature>
<evidence type="ECO:0000313" key="10">
    <source>
        <dbReference type="EMBL" id="RWR53155.1"/>
    </source>
</evidence>
<evidence type="ECO:0000256" key="2">
    <source>
        <dbReference type="ARBA" id="ARBA00007069"/>
    </source>
</evidence>
<feature type="transmembrane region" description="Helical" evidence="8">
    <location>
        <begin position="259"/>
        <end position="281"/>
    </location>
</feature>
<dbReference type="CDD" id="cd06261">
    <property type="entry name" value="TM_PBP2"/>
    <property type="match status" value="1"/>
</dbReference>
<sequence>MSDTPPPVRRRLPLTWLGLLPFVLFVALFLIAPTMKIVLGAFQRADGSFTFENIAGLFTDSILSSYWISIKISVASAALGCLVGFLMAAAMVLGGLPRAIRSPLLTFSGVASNFAGVPLAFAFLATLGPLGLVTLALKTHLGINLRVYGFNILSFWGLTITYLFFQIPLMILIITPALDGLKREWREAAQCLGASGAQYWRMVALPILFPSILGTFALLFANAFGAVATAIALTGSSLNIVPIMLFAQIRGDVLGNPHLGYAMAFGMILITGVANVLYIVLRMRSERWLK</sequence>
<keyword evidence="6 8" id="KW-1133">Transmembrane helix</keyword>
<feature type="transmembrane region" description="Helical" evidence="8">
    <location>
        <begin position="155"/>
        <end position="178"/>
    </location>
</feature>
<dbReference type="AlphaFoldDB" id="A0A443LVH7"/>
<evidence type="ECO:0000256" key="3">
    <source>
        <dbReference type="ARBA" id="ARBA00022448"/>
    </source>
</evidence>
<feature type="transmembrane region" description="Helical" evidence="8">
    <location>
        <begin position="226"/>
        <end position="247"/>
    </location>
</feature>
<dbReference type="InterPro" id="IPR000515">
    <property type="entry name" value="MetI-like"/>
</dbReference>
<dbReference type="Proteomes" id="UP000286594">
    <property type="component" value="Unassembled WGS sequence"/>
</dbReference>
<dbReference type="Gene3D" id="1.10.3720.10">
    <property type="entry name" value="MetI-like"/>
    <property type="match status" value="1"/>
</dbReference>
<dbReference type="OrthoDB" id="8404154at2"/>
<dbReference type="Pfam" id="PF00528">
    <property type="entry name" value="BPD_transp_1"/>
    <property type="match status" value="1"/>
</dbReference>
<comment type="subcellular location">
    <subcellularLocation>
        <location evidence="1 8">Cell membrane</location>
        <topology evidence="1 8">Multi-pass membrane protein</topology>
    </subcellularLocation>
</comment>
<feature type="transmembrane region" description="Helical" evidence="8">
    <location>
        <begin position="114"/>
        <end position="135"/>
    </location>
</feature>
<feature type="domain" description="ABC transmembrane type-1" evidence="9">
    <location>
        <begin position="66"/>
        <end position="280"/>
    </location>
</feature>
<evidence type="ECO:0000256" key="6">
    <source>
        <dbReference type="ARBA" id="ARBA00022989"/>
    </source>
</evidence>
<dbReference type="SUPFAM" id="SSF161098">
    <property type="entry name" value="MetI-like"/>
    <property type="match status" value="1"/>
</dbReference>
<feature type="transmembrane region" description="Helical" evidence="8">
    <location>
        <begin position="199"/>
        <end position="220"/>
    </location>
</feature>
<accession>A0A443LVH7</accession>
<dbReference type="GO" id="GO:0005886">
    <property type="term" value="C:plasma membrane"/>
    <property type="evidence" value="ECO:0007669"/>
    <property type="project" value="UniProtKB-SubCell"/>
</dbReference>
<dbReference type="PROSITE" id="PS50928">
    <property type="entry name" value="ABC_TM1"/>
    <property type="match status" value="1"/>
</dbReference>
<reference evidence="10 11" key="1">
    <citation type="submission" date="2019-01" db="EMBL/GenBank/DDBJ databases">
        <title>Sinorhodobacter populi sp. nov. isolated from the symptomatic bark tissue of Populus euramericana canker.</title>
        <authorList>
            <person name="Xu G."/>
        </authorList>
    </citation>
    <scope>NUCLEOTIDE SEQUENCE [LARGE SCALE GENOMIC DNA]</scope>
    <source>
        <strain evidence="10 11">CCTCC AB2012026</strain>
    </source>
</reference>
<evidence type="ECO:0000256" key="4">
    <source>
        <dbReference type="ARBA" id="ARBA00022475"/>
    </source>
</evidence>
<dbReference type="GO" id="GO:0055085">
    <property type="term" value="P:transmembrane transport"/>
    <property type="evidence" value="ECO:0007669"/>
    <property type="project" value="InterPro"/>
</dbReference>
<evidence type="ECO:0000256" key="7">
    <source>
        <dbReference type="ARBA" id="ARBA00023136"/>
    </source>
</evidence>
<gene>
    <name evidence="10" type="ORF">EOW65_01450</name>
</gene>
<evidence type="ECO:0000256" key="5">
    <source>
        <dbReference type="ARBA" id="ARBA00022692"/>
    </source>
</evidence>
<keyword evidence="5 8" id="KW-0812">Transmembrane</keyword>
<dbReference type="EMBL" id="SAVB01000001">
    <property type="protein sequence ID" value="RWR53155.1"/>
    <property type="molecule type" value="Genomic_DNA"/>
</dbReference>
<dbReference type="PANTHER" id="PTHR42929">
    <property type="entry name" value="INNER MEMBRANE ABC TRANSPORTER PERMEASE PROTEIN YDCU-RELATED-RELATED"/>
    <property type="match status" value="1"/>
</dbReference>
<dbReference type="RefSeq" id="WP_128147228.1">
    <property type="nucleotide sequence ID" value="NZ_SAVB01000001.1"/>
</dbReference>
<evidence type="ECO:0000259" key="9">
    <source>
        <dbReference type="PROSITE" id="PS50928"/>
    </source>
</evidence>
<keyword evidence="7 8" id="KW-0472">Membrane</keyword>
<name>A0A443LVH7_9RHOB</name>
<feature type="transmembrane region" description="Helical" evidence="8">
    <location>
        <begin position="12"/>
        <end position="32"/>
    </location>
</feature>
<comment type="similarity">
    <text evidence="2">Belongs to the binding-protein-dependent transport system permease family. CysTW subfamily.</text>
</comment>
<comment type="caution">
    <text evidence="10">The sequence shown here is derived from an EMBL/GenBank/DDBJ whole genome shotgun (WGS) entry which is preliminary data.</text>
</comment>
<protein>
    <submittedName>
        <fullName evidence="10">Acriflavin resistance protein</fullName>
    </submittedName>
</protein>
<keyword evidence="3 8" id="KW-0813">Transport</keyword>
<evidence type="ECO:0000256" key="8">
    <source>
        <dbReference type="RuleBase" id="RU363032"/>
    </source>
</evidence>
<proteinExistence type="inferred from homology"/>
<evidence type="ECO:0000313" key="11">
    <source>
        <dbReference type="Proteomes" id="UP000286594"/>
    </source>
</evidence>
<organism evidence="10 11">
    <name type="scientific">Paenirhodobacter ferrireducens</name>
    <dbReference type="NCBI Taxonomy" id="1215032"/>
    <lineage>
        <taxon>Bacteria</taxon>
        <taxon>Pseudomonadati</taxon>
        <taxon>Pseudomonadota</taxon>
        <taxon>Alphaproteobacteria</taxon>
        <taxon>Rhodobacterales</taxon>
        <taxon>Rhodobacter group</taxon>
        <taxon>Paenirhodobacter</taxon>
    </lineage>
</organism>
<keyword evidence="4" id="KW-1003">Cell membrane</keyword>
<dbReference type="InterPro" id="IPR035906">
    <property type="entry name" value="MetI-like_sf"/>
</dbReference>